<comment type="cofactor">
    <cofactor evidence="1 9">
        <name>pyridoxal 5'-phosphate</name>
        <dbReference type="ChEBI" id="CHEBI:597326"/>
    </cofactor>
</comment>
<evidence type="ECO:0000313" key="11">
    <source>
        <dbReference type="Proteomes" id="UP001575181"/>
    </source>
</evidence>
<evidence type="ECO:0000256" key="7">
    <source>
        <dbReference type="ARBA" id="ARBA00022898"/>
    </source>
</evidence>
<feature type="modified residue" description="N6-(pyridoxal phosphate)lysine" evidence="9">
    <location>
        <position position="276"/>
    </location>
</feature>
<comment type="pathway">
    <text evidence="2 9">Cofactor biosynthesis; biotin biosynthesis; 7,8-diaminononanoate from 8-amino-7-oxononanoate (SAM route): step 1/1.</text>
</comment>
<accession>A0ABV4TS31</accession>
<evidence type="ECO:0000256" key="5">
    <source>
        <dbReference type="ARBA" id="ARBA00022691"/>
    </source>
</evidence>
<keyword evidence="3 9" id="KW-0032">Aminotransferase</keyword>
<evidence type="ECO:0000256" key="3">
    <source>
        <dbReference type="ARBA" id="ARBA00022576"/>
    </source>
</evidence>
<dbReference type="Proteomes" id="UP001575181">
    <property type="component" value="Unassembled WGS sequence"/>
</dbReference>
<feature type="binding site" evidence="9">
    <location>
        <position position="276"/>
    </location>
    <ligand>
        <name>substrate</name>
    </ligand>
</feature>
<feature type="binding site" evidence="9">
    <location>
        <begin position="121"/>
        <end position="122"/>
    </location>
    <ligand>
        <name>pyridoxal 5'-phosphate</name>
        <dbReference type="ChEBI" id="CHEBI:597326"/>
    </ligand>
</feature>
<evidence type="ECO:0000256" key="9">
    <source>
        <dbReference type="HAMAP-Rule" id="MF_00834"/>
    </source>
</evidence>
<feature type="binding site" evidence="9">
    <location>
        <position position="61"/>
    </location>
    <ligand>
        <name>substrate</name>
    </ligand>
</feature>
<dbReference type="InterPro" id="IPR015422">
    <property type="entry name" value="PyrdxlP-dep_Trfase_small"/>
</dbReference>
<feature type="site" description="Participates in the substrate recognition with KAPA and in a stacking interaction with the adenine ring of SAM" evidence="9">
    <location>
        <position position="26"/>
    </location>
</feature>
<feature type="binding site" evidence="9">
    <location>
        <begin position="311"/>
        <end position="312"/>
    </location>
    <ligand>
        <name>pyridoxal 5'-phosphate</name>
        <dbReference type="ChEBI" id="CHEBI:597326"/>
    </ligand>
</feature>
<keyword evidence="6 9" id="KW-0093">Biotin biosynthesis</keyword>
<comment type="function">
    <text evidence="9">Catalyzes the transfer of the alpha-amino group from S-adenosyl-L-methionine (SAM) to 7-keto-8-aminopelargonic acid (KAPA) to form 7,8-diaminopelargonic acid (DAPA). It is the only aminotransferase known to utilize SAM as an amino donor.</text>
</comment>
<evidence type="ECO:0000313" key="10">
    <source>
        <dbReference type="EMBL" id="MFA9460139.1"/>
    </source>
</evidence>
<comment type="subunit">
    <text evidence="9">Homodimer.</text>
</comment>
<dbReference type="RefSeq" id="WP_373654927.1">
    <property type="nucleotide sequence ID" value="NZ_JBGUAW010000003.1"/>
</dbReference>
<name>A0ABV4TS31_9GAMM</name>
<dbReference type="InterPro" id="IPR005814">
    <property type="entry name" value="Aminotrans_3"/>
</dbReference>
<dbReference type="InterPro" id="IPR015421">
    <property type="entry name" value="PyrdxlP-dep_Trfase_major"/>
</dbReference>
<comment type="catalytic activity">
    <reaction evidence="8 9">
        <text>(8S)-8-amino-7-oxononanoate + S-adenosyl-L-methionine = S-adenosyl-4-methylsulfanyl-2-oxobutanoate + (7R,8S)-7,8-diammoniononanoate</text>
        <dbReference type="Rhea" id="RHEA:16861"/>
        <dbReference type="ChEBI" id="CHEBI:16490"/>
        <dbReference type="ChEBI" id="CHEBI:59789"/>
        <dbReference type="ChEBI" id="CHEBI:149468"/>
        <dbReference type="ChEBI" id="CHEBI:149469"/>
        <dbReference type="EC" id="2.6.1.62"/>
    </reaction>
</comment>
<feature type="binding site" evidence="9">
    <location>
        <position position="394"/>
    </location>
    <ligand>
        <name>substrate</name>
    </ligand>
</feature>
<dbReference type="Gene3D" id="3.90.1150.10">
    <property type="entry name" value="Aspartate Aminotransferase, domain 1"/>
    <property type="match status" value="1"/>
</dbReference>
<evidence type="ECO:0000256" key="1">
    <source>
        <dbReference type="ARBA" id="ARBA00001933"/>
    </source>
</evidence>
<keyword evidence="11" id="KW-1185">Reference proteome</keyword>
<keyword evidence="5 9" id="KW-0949">S-adenosyl-L-methionine</keyword>
<evidence type="ECO:0000256" key="6">
    <source>
        <dbReference type="ARBA" id="ARBA00022756"/>
    </source>
</evidence>
<keyword evidence="7 9" id="KW-0663">Pyridoxal phosphate</keyword>
<protein>
    <recommendedName>
        <fullName evidence="9">Adenosylmethionine-8-amino-7-oxononanoate aminotransferase</fullName>
        <ecNumber evidence="9">2.6.1.62</ecNumber>
    </recommendedName>
    <alternativeName>
        <fullName evidence="9">7,8-diamino-pelargonic acid aminotransferase</fullName>
        <shortName evidence="9">DAPA AT</shortName>
        <shortName evidence="9">DAPA aminotransferase</shortName>
    </alternativeName>
    <alternativeName>
        <fullName evidence="9">7,8-diaminononanoate synthase</fullName>
        <shortName evidence="9">DANS</shortName>
    </alternativeName>
    <alternativeName>
        <fullName evidence="9">Diaminopelargonic acid synthase</fullName>
    </alternativeName>
</protein>
<dbReference type="SUPFAM" id="SSF53383">
    <property type="entry name" value="PLP-dependent transferases"/>
    <property type="match status" value="1"/>
</dbReference>
<dbReference type="GO" id="GO:0004015">
    <property type="term" value="F:adenosylmethionine-8-amino-7-oxononanoate transaminase activity"/>
    <property type="evidence" value="ECO:0007669"/>
    <property type="project" value="UniProtKB-EC"/>
</dbReference>
<reference evidence="10 11" key="1">
    <citation type="submission" date="2024-08" db="EMBL/GenBank/DDBJ databases">
        <title>Whole-genome sequencing of halo(alkali)philic microorganisms from hypersaline lakes.</title>
        <authorList>
            <person name="Sorokin D.Y."/>
            <person name="Merkel A.Y."/>
            <person name="Messina E."/>
            <person name="Yakimov M."/>
        </authorList>
    </citation>
    <scope>NUCLEOTIDE SEQUENCE [LARGE SCALE GENOMIC DNA]</scope>
    <source>
        <strain evidence="10 11">Cl-TMA</strain>
    </source>
</reference>
<dbReference type="EC" id="2.6.1.62" evidence="9"/>
<organism evidence="10 11">
    <name type="scientific">Thiohalorhabdus methylotrophus</name>
    <dbReference type="NCBI Taxonomy" id="3242694"/>
    <lineage>
        <taxon>Bacteria</taxon>
        <taxon>Pseudomonadati</taxon>
        <taxon>Pseudomonadota</taxon>
        <taxon>Gammaproteobacteria</taxon>
        <taxon>Thiohalorhabdales</taxon>
        <taxon>Thiohalorhabdaceae</taxon>
        <taxon>Thiohalorhabdus</taxon>
    </lineage>
</organism>
<keyword evidence="4 9" id="KW-0808">Transferase</keyword>
<proteinExistence type="inferred from homology"/>
<dbReference type="NCBIfam" id="TIGR00508">
    <property type="entry name" value="bioA"/>
    <property type="match status" value="1"/>
</dbReference>
<dbReference type="Gene3D" id="3.40.640.10">
    <property type="entry name" value="Type I PLP-dependent aspartate aminotransferase-like (Major domain)"/>
    <property type="match status" value="1"/>
</dbReference>
<evidence type="ECO:0000256" key="4">
    <source>
        <dbReference type="ARBA" id="ARBA00022679"/>
    </source>
</evidence>
<comment type="similarity">
    <text evidence="9">Belongs to the class-III pyridoxal-phosphate-dependent aminotransferase family. BioA subfamily.</text>
</comment>
<dbReference type="NCBIfam" id="NF004624">
    <property type="entry name" value="PRK05964.1"/>
    <property type="match status" value="1"/>
</dbReference>
<dbReference type="HAMAP" id="MF_00834">
    <property type="entry name" value="BioA"/>
    <property type="match status" value="1"/>
</dbReference>
<evidence type="ECO:0000256" key="2">
    <source>
        <dbReference type="ARBA" id="ARBA00005063"/>
    </source>
</evidence>
<gene>
    <name evidence="9" type="primary">bioA</name>
    <name evidence="10" type="ORF">ACERLL_04805</name>
</gene>
<dbReference type="EMBL" id="JBGUAW010000003">
    <property type="protein sequence ID" value="MFA9460139.1"/>
    <property type="molecule type" value="Genomic_DNA"/>
</dbReference>
<evidence type="ECO:0000256" key="8">
    <source>
        <dbReference type="ARBA" id="ARBA00048449"/>
    </source>
</evidence>
<dbReference type="InterPro" id="IPR005815">
    <property type="entry name" value="BioA"/>
</dbReference>
<feature type="binding site" evidence="9">
    <location>
        <position position="154"/>
    </location>
    <ligand>
        <name>substrate</name>
    </ligand>
</feature>
<keyword evidence="9" id="KW-0963">Cytoplasm</keyword>
<dbReference type="PIRSF" id="PIRSF000521">
    <property type="entry name" value="Transaminase_4ab_Lys_Orn"/>
    <property type="match status" value="1"/>
</dbReference>
<sequence>MTQPVTSSQGTENWPTRALDHVWYPYAQMRDMDPPVAVAGAEGCRIRLADGRELVDGTASWWSACHGYRHPHIMEAVHRQLDVLPHVMLGGMTHEPIIRLAERLADKAPGDLAHAMFTESGSVSVEVALKMARQYWDNRGETQRDLFIAFENGYHGDTAGCMGVSDTYRDLRPRFRGLAHEHVTVPLPPEEGPCALERALAEYGERVAGVITEPLIQGAGGMLVHSPAVLRRAAELAHGAGTLFIADEIATGFGRTGSLFASEQAGVAPDIMCLCKALTAGTMPMAATLATRAVFEGFHGPDESTALMHGPTFTGNPLGAAAANASLDLFEREPRLAQVAALEAQLGEELAPLAELPGVVDVRIKGAMGAVQLATDRHKDWMRHRFVDHGVWIRPLGDIAYVTPPLVLAGDDLSRLTDAMGRVIREAFA</sequence>
<feature type="binding site" evidence="9">
    <location>
        <position position="247"/>
    </location>
    <ligand>
        <name>pyridoxal 5'-phosphate</name>
        <dbReference type="ChEBI" id="CHEBI:597326"/>
    </ligand>
</feature>
<comment type="caution">
    <text evidence="10">The sequence shown here is derived from an EMBL/GenBank/DDBJ whole genome shotgun (WGS) entry which is preliminary data.</text>
</comment>
<feature type="binding site" evidence="9">
    <location>
        <position position="310"/>
    </location>
    <ligand>
        <name>substrate</name>
    </ligand>
</feature>
<dbReference type="InterPro" id="IPR015424">
    <property type="entry name" value="PyrdxlP-dep_Trfase"/>
</dbReference>
<dbReference type="PANTHER" id="PTHR42684:SF17">
    <property type="entry name" value="ADENOSYLMETHIONINE-8-AMINO-7-OXONONANOATE AMINOTRANSFERASE"/>
    <property type="match status" value="1"/>
</dbReference>
<dbReference type="Pfam" id="PF00202">
    <property type="entry name" value="Aminotran_3"/>
    <property type="match status" value="1"/>
</dbReference>
<dbReference type="CDD" id="cd00610">
    <property type="entry name" value="OAT_like"/>
    <property type="match status" value="1"/>
</dbReference>
<dbReference type="PANTHER" id="PTHR42684">
    <property type="entry name" value="ADENOSYLMETHIONINE-8-AMINO-7-OXONONANOATE AMINOTRANSFERASE"/>
    <property type="match status" value="1"/>
</dbReference>
<comment type="subcellular location">
    <subcellularLocation>
        <location evidence="9">Cytoplasm</location>
    </subcellularLocation>
</comment>